<dbReference type="STRING" id="1459636.NTE_01518"/>
<dbReference type="InterPro" id="IPR012312">
    <property type="entry name" value="Hemerythrin-like"/>
</dbReference>
<dbReference type="EMBL" id="CP007174">
    <property type="protein sequence ID" value="AIF83581.1"/>
    <property type="molecule type" value="Genomic_DNA"/>
</dbReference>
<dbReference type="KEGG" id="nev:NTE_01518"/>
<accession>A0A075MPU1</accession>
<dbReference type="RefSeq" id="WP_148700326.1">
    <property type="nucleotide sequence ID" value="NZ_CP007174.1"/>
</dbReference>
<protein>
    <recommendedName>
        <fullName evidence="1">Hemerythrin-like domain-containing protein</fullName>
    </recommendedName>
</protein>
<evidence type="ECO:0000259" key="1">
    <source>
        <dbReference type="Pfam" id="PF01814"/>
    </source>
</evidence>
<keyword evidence="3" id="KW-1185">Reference proteome</keyword>
<name>A0A075MPU1_9ARCH</name>
<sequence>MSSSTESLRNDHFLIEKMMRALNVTADLLQAGKSIPAPFLEQALDFTKNFTNVCHHGKEEDTLFPTLERGGMPRQGGPIARMLLEHEMTKQLAEKMDVSAKAYVQTGNAGQLVADIRSYTDHVSQHLTKENFRLFAMADMMLQGKAAQVNQELAKTEEAKLQSLGKTRSHYEQLVKSYDAEIRKNQA</sequence>
<dbReference type="HOGENOM" id="CLU_095978_2_0_2"/>
<dbReference type="Gene3D" id="1.20.120.520">
    <property type="entry name" value="nmb1532 protein domain like"/>
    <property type="match status" value="1"/>
</dbReference>
<evidence type="ECO:0000313" key="3">
    <source>
        <dbReference type="Proteomes" id="UP000028194"/>
    </source>
</evidence>
<dbReference type="PANTHER" id="PTHR39966:SF1">
    <property type="entry name" value="HEMERYTHRIN-LIKE DOMAIN-CONTAINING PROTEIN"/>
    <property type="match status" value="1"/>
</dbReference>
<dbReference type="Pfam" id="PF01814">
    <property type="entry name" value="Hemerythrin"/>
    <property type="match status" value="1"/>
</dbReference>
<reference evidence="2 3" key="1">
    <citation type="journal article" date="2014" name="PLoS ONE">
        <title>Genome Sequence of Candidatus Nitrososphaera evergladensis from Group I.1b Enriched from Everglades Soil Reveals Novel Genomic Features of the Ammonia-Oxidizing Archaea.</title>
        <authorList>
            <person name="Zhalnina K.V."/>
            <person name="Dias R."/>
            <person name="Leonard M.T."/>
            <person name="Dorr de Quadros P."/>
            <person name="Camargo F.A."/>
            <person name="Drew J.C."/>
            <person name="Farmerie W.G."/>
            <person name="Daroub S.H."/>
            <person name="Triplett E.W."/>
        </authorList>
    </citation>
    <scope>NUCLEOTIDE SEQUENCE [LARGE SCALE GENOMIC DNA]</scope>
    <source>
        <strain evidence="2 3">SR1</strain>
    </source>
</reference>
<dbReference type="PANTHER" id="PTHR39966">
    <property type="entry name" value="BLL2471 PROTEIN-RELATED"/>
    <property type="match status" value="1"/>
</dbReference>
<dbReference type="AlphaFoldDB" id="A0A075MPU1"/>
<dbReference type="Proteomes" id="UP000028194">
    <property type="component" value="Chromosome"/>
</dbReference>
<evidence type="ECO:0000313" key="2">
    <source>
        <dbReference type="EMBL" id="AIF83581.1"/>
    </source>
</evidence>
<dbReference type="GO" id="GO:0005886">
    <property type="term" value="C:plasma membrane"/>
    <property type="evidence" value="ECO:0007669"/>
    <property type="project" value="TreeGrafter"/>
</dbReference>
<proteinExistence type="predicted"/>
<dbReference type="eggNOG" id="arCOG01471">
    <property type="taxonomic scope" value="Archaea"/>
</dbReference>
<feature type="domain" description="Hemerythrin-like" evidence="1">
    <location>
        <begin position="5"/>
        <end position="138"/>
    </location>
</feature>
<organism evidence="2 3">
    <name type="scientific">Candidatus Nitrososphaera evergladensis SR1</name>
    <dbReference type="NCBI Taxonomy" id="1459636"/>
    <lineage>
        <taxon>Archaea</taxon>
        <taxon>Nitrososphaerota</taxon>
        <taxon>Nitrososphaeria</taxon>
        <taxon>Nitrososphaerales</taxon>
        <taxon>Nitrososphaeraceae</taxon>
        <taxon>Nitrososphaera</taxon>
    </lineage>
</organism>
<dbReference type="GeneID" id="41597305"/>
<gene>
    <name evidence="2" type="ORF">NTE_01518</name>
</gene>
<dbReference type="OrthoDB" id="131831at2157"/>